<proteinExistence type="predicted"/>
<evidence type="ECO:0000256" key="2">
    <source>
        <dbReference type="ARBA" id="ARBA00022723"/>
    </source>
</evidence>
<keyword evidence="4" id="KW-0658">Purine biosynthesis</keyword>
<reference evidence="8" key="1">
    <citation type="submission" date="2018-05" db="EMBL/GenBank/DDBJ databases">
        <authorList>
            <person name="Lanie J.A."/>
            <person name="Ng W.-L."/>
            <person name="Kazmierczak K.M."/>
            <person name="Andrzejewski T.M."/>
            <person name="Davidsen T.M."/>
            <person name="Wayne K.J."/>
            <person name="Tettelin H."/>
            <person name="Glass J.I."/>
            <person name="Rusch D."/>
            <person name="Podicherti R."/>
            <person name="Tsui H.-C.T."/>
            <person name="Winkler M.E."/>
        </authorList>
    </citation>
    <scope>NUCLEOTIDE SEQUENCE</scope>
</reference>
<dbReference type="EMBL" id="UINC01075341">
    <property type="protein sequence ID" value="SVC13425.1"/>
    <property type="molecule type" value="Genomic_DNA"/>
</dbReference>
<feature type="non-terminal residue" evidence="8">
    <location>
        <position position="100"/>
    </location>
</feature>
<name>A0A382JP27_9ZZZZ</name>
<dbReference type="GO" id="GO:0046872">
    <property type="term" value="F:metal ion binding"/>
    <property type="evidence" value="ECO:0007669"/>
    <property type="project" value="UniProtKB-KW"/>
</dbReference>
<protein>
    <recommendedName>
        <fullName evidence="7">Phosphoribosylglycinamide synthetase N-terminal domain-containing protein</fullName>
    </recommendedName>
</protein>
<dbReference type="Pfam" id="PF02844">
    <property type="entry name" value="GARS_N"/>
    <property type="match status" value="1"/>
</dbReference>
<dbReference type="GO" id="GO:0005524">
    <property type="term" value="F:ATP binding"/>
    <property type="evidence" value="ECO:0007669"/>
    <property type="project" value="UniProtKB-KW"/>
</dbReference>
<evidence type="ECO:0000256" key="6">
    <source>
        <dbReference type="ARBA" id="ARBA00023211"/>
    </source>
</evidence>
<dbReference type="SUPFAM" id="SSF52440">
    <property type="entry name" value="PreATP-grasp domain"/>
    <property type="match status" value="1"/>
</dbReference>
<dbReference type="AlphaFoldDB" id="A0A382JP27"/>
<dbReference type="PANTHER" id="PTHR43472">
    <property type="entry name" value="PHOSPHORIBOSYLAMINE--GLYCINE LIGASE"/>
    <property type="match status" value="1"/>
</dbReference>
<dbReference type="PANTHER" id="PTHR43472:SF1">
    <property type="entry name" value="PHOSPHORIBOSYLAMINE--GLYCINE LIGASE, CHLOROPLASTIC"/>
    <property type="match status" value="1"/>
</dbReference>
<accession>A0A382JP27</accession>
<evidence type="ECO:0000256" key="1">
    <source>
        <dbReference type="ARBA" id="ARBA00022598"/>
    </source>
</evidence>
<keyword evidence="1" id="KW-0436">Ligase</keyword>
<keyword evidence="3" id="KW-0547">Nucleotide-binding</keyword>
<dbReference type="GO" id="GO:0004637">
    <property type="term" value="F:phosphoribosylamine-glycine ligase activity"/>
    <property type="evidence" value="ECO:0007669"/>
    <property type="project" value="InterPro"/>
</dbReference>
<evidence type="ECO:0000256" key="5">
    <source>
        <dbReference type="ARBA" id="ARBA00022840"/>
    </source>
</evidence>
<dbReference type="InterPro" id="IPR020562">
    <property type="entry name" value="PRibGlycinamide_synth_N"/>
</dbReference>
<dbReference type="GO" id="GO:0009113">
    <property type="term" value="P:purine nucleobase biosynthetic process"/>
    <property type="evidence" value="ECO:0007669"/>
    <property type="project" value="InterPro"/>
</dbReference>
<keyword evidence="5" id="KW-0067">ATP-binding</keyword>
<keyword evidence="2" id="KW-0479">Metal-binding</keyword>
<gene>
    <name evidence="8" type="ORF">METZ01_LOCUS266279</name>
</gene>
<dbReference type="InterPro" id="IPR016185">
    <property type="entry name" value="PreATP-grasp_dom_sf"/>
</dbReference>
<dbReference type="FunFam" id="3.40.50.20:FF:000006">
    <property type="entry name" value="Phosphoribosylamine--glycine ligase, chloroplastic"/>
    <property type="match status" value="1"/>
</dbReference>
<keyword evidence="6" id="KW-0464">Manganese</keyword>
<evidence type="ECO:0000256" key="4">
    <source>
        <dbReference type="ARBA" id="ARBA00022755"/>
    </source>
</evidence>
<feature type="domain" description="Phosphoribosylglycinamide synthetase N-terminal" evidence="7">
    <location>
        <begin position="1"/>
        <end position="99"/>
    </location>
</feature>
<dbReference type="Gene3D" id="3.40.50.20">
    <property type="match status" value="1"/>
</dbReference>
<organism evidence="8">
    <name type="scientific">marine metagenome</name>
    <dbReference type="NCBI Taxonomy" id="408172"/>
    <lineage>
        <taxon>unclassified sequences</taxon>
        <taxon>metagenomes</taxon>
        <taxon>ecological metagenomes</taxon>
    </lineage>
</organism>
<evidence type="ECO:0000259" key="7">
    <source>
        <dbReference type="Pfam" id="PF02844"/>
    </source>
</evidence>
<dbReference type="InterPro" id="IPR000115">
    <property type="entry name" value="PRibGlycinamide_synth"/>
</dbReference>
<dbReference type="GO" id="GO:0006164">
    <property type="term" value="P:purine nucleotide biosynthetic process"/>
    <property type="evidence" value="ECO:0007669"/>
    <property type="project" value="UniProtKB-KW"/>
</dbReference>
<evidence type="ECO:0000313" key="8">
    <source>
        <dbReference type="EMBL" id="SVC13425.1"/>
    </source>
</evidence>
<evidence type="ECO:0000256" key="3">
    <source>
        <dbReference type="ARBA" id="ARBA00022741"/>
    </source>
</evidence>
<sequence length="100" mass="10314">MKILIVGGGGREHALAWKAAQSSQVDAVYVAPGNAGTAEEKKVTNIQINADDIDALKVFAAKEAINLTIIGPEAPLVAGIVDEFRKAGLICFGPTKAAAI</sequence>